<dbReference type="RefSeq" id="WP_210805848.1">
    <property type="nucleotide sequence ID" value="NZ_JAGQDG010000001.1"/>
</dbReference>
<comment type="caution">
    <text evidence="2">The sequence shown here is derived from an EMBL/GenBank/DDBJ whole genome shotgun (WGS) entry which is preliminary data.</text>
</comment>
<dbReference type="Pfam" id="PF01841">
    <property type="entry name" value="Transglut_core"/>
    <property type="match status" value="1"/>
</dbReference>
<dbReference type="SUPFAM" id="SSF54001">
    <property type="entry name" value="Cysteine proteinases"/>
    <property type="match status" value="1"/>
</dbReference>
<name>A0ABS5DST3_9BURK</name>
<evidence type="ECO:0000313" key="3">
    <source>
        <dbReference type="Proteomes" id="UP000672097"/>
    </source>
</evidence>
<dbReference type="InterPro" id="IPR002931">
    <property type="entry name" value="Transglutaminase-like"/>
</dbReference>
<keyword evidence="3" id="KW-1185">Reference proteome</keyword>
<accession>A0ABS5DST3</accession>
<dbReference type="Pfam" id="PF08379">
    <property type="entry name" value="Bact_transglu_N"/>
    <property type="match status" value="1"/>
</dbReference>
<dbReference type="Proteomes" id="UP000672097">
    <property type="component" value="Unassembled WGS sequence"/>
</dbReference>
<dbReference type="InterPro" id="IPR013589">
    <property type="entry name" value="Bac_transglu_N"/>
</dbReference>
<dbReference type="PANTHER" id="PTHR33490">
    <property type="entry name" value="BLR5614 PROTEIN-RELATED"/>
    <property type="match status" value="1"/>
</dbReference>
<protein>
    <submittedName>
        <fullName evidence="2">Transglutaminase family protein</fullName>
    </submittedName>
</protein>
<evidence type="ECO:0000259" key="1">
    <source>
        <dbReference type="SMART" id="SM00460"/>
    </source>
</evidence>
<dbReference type="Gene3D" id="3.10.620.30">
    <property type="match status" value="1"/>
</dbReference>
<gene>
    <name evidence="2" type="ORF">KAK11_02630</name>
</gene>
<dbReference type="SMART" id="SM00460">
    <property type="entry name" value="TGc"/>
    <property type="match status" value="1"/>
</dbReference>
<organism evidence="2 3">
    <name type="scientific">Ideonella paludis</name>
    <dbReference type="NCBI Taxonomy" id="1233411"/>
    <lineage>
        <taxon>Bacteria</taxon>
        <taxon>Pseudomonadati</taxon>
        <taxon>Pseudomonadota</taxon>
        <taxon>Betaproteobacteria</taxon>
        <taxon>Burkholderiales</taxon>
        <taxon>Sphaerotilaceae</taxon>
        <taxon>Ideonella</taxon>
    </lineage>
</organism>
<evidence type="ECO:0000313" key="2">
    <source>
        <dbReference type="EMBL" id="MBQ0934208.1"/>
    </source>
</evidence>
<proteinExistence type="predicted"/>
<dbReference type="InterPro" id="IPR038765">
    <property type="entry name" value="Papain-like_cys_pep_sf"/>
</dbReference>
<dbReference type="PANTHER" id="PTHR33490:SF7">
    <property type="entry name" value="BLR2979 PROTEIN"/>
    <property type="match status" value="1"/>
</dbReference>
<feature type="domain" description="Transglutaminase-like" evidence="1">
    <location>
        <begin position="192"/>
        <end position="262"/>
    </location>
</feature>
<dbReference type="EMBL" id="JAGQDG010000001">
    <property type="protein sequence ID" value="MBQ0934208.1"/>
    <property type="molecule type" value="Genomic_DNA"/>
</dbReference>
<sequence length="310" mass="33902">MSSNTAPRVLHVRHVTTYRHSQVVDLAQHVAYLLPRTRTQQTLLSQRLRISPTPDHWAEDGPPPPQALSLDRLGNQRLVFAHSRPHNVLEVRSDFSVALAPAPPPDLAAGPPWPQVADELRYHAGPQAPDLVLCSVPSRYTPLTPELRAFAHAQCAPQHSAALAAWALCCHIHDEFAYRPHSTDVNTRAPDVLRLRAGVCQDFAHLMIAACRALGLPARYVSGYLLTQPPPGRPRLIGADASHAWVEVWCPPHGWLAFDPTNRCLPADDHVQLALGRDFADVAPLRGVIRGSAGAQMTVSVTVSPQEIEG</sequence>
<reference evidence="2 3" key="1">
    <citation type="submission" date="2021-04" db="EMBL/GenBank/DDBJ databases">
        <title>The genome sequence of type strain Ideonella paludis KCTC 32238.</title>
        <authorList>
            <person name="Liu Y."/>
        </authorList>
    </citation>
    <scope>NUCLEOTIDE SEQUENCE [LARGE SCALE GENOMIC DNA]</scope>
    <source>
        <strain evidence="2 3">KCTC 32238</strain>
    </source>
</reference>